<gene>
    <name evidence="1" type="ORF">SFRICE_011392</name>
</gene>
<accession>A0A2H1VMY9</accession>
<dbReference type="EMBL" id="ODYU01003196">
    <property type="protein sequence ID" value="SOQ41624.1"/>
    <property type="molecule type" value="Genomic_DNA"/>
</dbReference>
<evidence type="ECO:0000313" key="1">
    <source>
        <dbReference type="EMBL" id="SOQ41624.1"/>
    </source>
</evidence>
<reference evidence="1" key="1">
    <citation type="submission" date="2016-07" db="EMBL/GenBank/DDBJ databases">
        <authorList>
            <person name="Bretaudeau A."/>
        </authorList>
    </citation>
    <scope>NUCLEOTIDE SEQUENCE</scope>
    <source>
        <strain evidence="1">Rice</strain>
        <tissue evidence="1">Whole body</tissue>
    </source>
</reference>
<sequence>MYTRFSPFVLKSHVIGGEPFAIYWVPIPDSVYYREIFEKPEYARYFRLKPKNDHNFTNQVTLICDLCSIFINELKDHLMVSNRRRTWTLETPEALQERCRPFGAKRKYSSINISKLIHIFSMIVGELGLVSLGRGETVVSLRSNRPPAHSCRSMALPHLNSMGKIHPMTSPALGEARGSVRLLLTKNHPVPSPAFRAGAPLVKTNVTSTLTIIDSSLDYGLLFFSDGYLRESHASARMVRFDRSDTTASQKTNVKQRLRCISLCESDYRRPNYLLSKLPYPDSRITLELLTPKRPATRLGRASVVSNAQTFSTREEACGQQLTLIGCLCVKGQIQKLYLLYPIKFNSKGRPCMLAR</sequence>
<name>A0A2H1VMY9_SPOFR</name>
<organism evidence="1">
    <name type="scientific">Spodoptera frugiperda</name>
    <name type="common">Fall armyworm</name>
    <dbReference type="NCBI Taxonomy" id="7108"/>
    <lineage>
        <taxon>Eukaryota</taxon>
        <taxon>Metazoa</taxon>
        <taxon>Ecdysozoa</taxon>
        <taxon>Arthropoda</taxon>
        <taxon>Hexapoda</taxon>
        <taxon>Insecta</taxon>
        <taxon>Pterygota</taxon>
        <taxon>Neoptera</taxon>
        <taxon>Endopterygota</taxon>
        <taxon>Lepidoptera</taxon>
        <taxon>Glossata</taxon>
        <taxon>Ditrysia</taxon>
        <taxon>Noctuoidea</taxon>
        <taxon>Noctuidae</taxon>
        <taxon>Amphipyrinae</taxon>
        <taxon>Spodoptera</taxon>
    </lineage>
</organism>
<protein>
    <submittedName>
        <fullName evidence="1">SFRICE_011392</fullName>
    </submittedName>
</protein>
<proteinExistence type="predicted"/>
<dbReference type="AlphaFoldDB" id="A0A2H1VMY9"/>